<accession>A0A0G1BHB2</accession>
<feature type="transmembrane region" description="Helical" evidence="1">
    <location>
        <begin position="23"/>
        <end position="43"/>
    </location>
</feature>
<proteinExistence type="predicted"/>
<evidence type="ECO:0000256" key="1">
    <source>
        <dbReference type="SAM" id="Phobius"/>
    </source>
</evidence>
<feature type="transmembrane region" description="Helical" evidence="1">
    <location>
        <begin position="55"/>
        <end position="72"/>
    </location>
</feature>
<dbReference type="AlphaFoldDB" id="A0A0G1BHB2"/>
<protein>
    <recommendedName>
        <fullName evidence="4">Glycerophosphoryl diester phosphodiesterase membrane domain-containing protein</fullName>
    </recommendedName>
</protein>
<keyword evidence="1" id="KW-0472">Membrane</keyword>
<dbReference type="Proteomes" id="UP000033867">
    <property type="component" value="Unassembled WGS sequence"/>
</dbReference>
<evidence type="ECO:0008006" key="4">
    <source>
        <dbReference type="Google" id="ProtNLM"/>
    </source>
</evidence>
<keyword evidence="1" id="KW-0812">Transmembrane</keyword>
<feature type="transmembrane region" description="Helical" evidence="1">
    <location>
        <begin position="280"/>
        <end position="303"/>
    </location>
</feature>
<dbReference type="EMBL" id="LCEK01000004">
    <property type="protein sequence ID" value="KKS72800.1"/>
    <property type="molecule type" value="Genomic_DNA"/>
</dbReference>
<keyword evidence="1" id="KW-1133">Transmembrane helix</keyword>
<feature type="transmembrane region" description="Helical" evidence="1">
    <location>
        <begin position="171"/>
        <end position="200"/>
    </location>
</feature>
<evidence type="ECO:0000313" key="2">
    <source>
        <dbReference type="EMBL" id="KKS72800.1"/>
    </source>
</evidence>
<gene>
    <name evidence="2" type="ORF">UV42_C0004G0012</name>
</gene>
<name>A0A0G1BHB2_9BACT</name>
<comment type="caution">
    <text evidence="2">The sequence shown here is derived from an EMBL/GenBank/DDBJ whole genome shotgun (WGS) entry which is preliminary data.</text>
</comment>
<evidence type="ECO:0000313" key="3">
    <source>
        <dbReference type="Proteomes" id="UP000033867"/>
    </source>
</evidence>
<feature type="transmembrane region" description="Helical" evidence="1">
    <location>
        <begin position="220"/>
        <end position="246"/>
    </location>
</feature>
<feature type="transmembrane region" description="Helical" evidence="1">
    <location>
        <begin position="146"/>
        <end position="164"/>
    </location>
</feature>
<reference evidence="2 3" key="1">
    <citation type="journal article" date="2015" name="Nature">
        <title>rRNA introns, odd ribosomes, and small enigmatic genomes across a large radiation of phyla.</title>
        <authorList>
            <person name="Brown C.T."/>
            <person name="Hug L.A."/>
            <person name="Thomas B.C."/>
            <person name="Sharon I."/>
            <person name="Castelle C.J."/>
            <person name="Singh A."/>
            <person name="Wilkins M.J."/>
            <person name="Williams K.H."/>
            <person name="Banfield J.F."/>
        </authorList>
    </citation>
    <scope>NUCLEOTIDE SEQUENCE [LARGE SCALE GENOMIC DNA]</scope>
</reference>
<feature type="transmembrane region" description="Helical" evidence="1">
    <location>
        <begin position="253"/>
        <end position="274"/>
    </location>
</feature>
<sequence>MKPPLYRAALAHSWHLSWKEHRLWPFGLFAAALGQMGIIDALVQLWFTARGYRPGGGIAVLSDLFYTGFITSDIPREVMSWMLFLLLVFVGFGVLFTFLAVVSQGALVHNTAESVRRGKRTDTSISWHAGVRAFWCVFTVNILKKIVLGLVGILVALFSWPILFSLGGSPILFLLVFLFAAAVSLVMSIVAMYAIGYLVVEKYTLLQSLVGGWKLFVEHWLVSLEVGFVIFVLDLILSLVLVTAVFVSLLPAFLAYLFALLFSSSIVFVLGIALSAVVFLLFMFLLAAVFSTFTTAIWTYLFMQMHKTGLKSHVLHWLGK</sequence>
<organism evidence="2 3">
    <name type="scientific">Candidatus Magasanikbacteria bacterium GW2011_GWE2_42_7</name>
    <dbReference type="NCBI Taxonomy" id="1619052"/>
    <lineage>
        <taxon>Bacteria</taxon>
        <taxon>Candidatus Magasanikiibacteriota</taxon>
    </lineage>
</organism>
<feature type="transmembrane region" description="Helical" evidence="1">
    <location>
        <begin position="78"/>
        <end position="102"/>
    </location>
</feature>